<dbReference type="InterPro" id="IPR011042">
    <property type="entry name" value="6-blade_b-propeller_TolB-like"/>
</dbReference>
<protein>
    <submittedName>
        <fullName evidence="2">Sugar lactone lactonase YvrE</fullName>
    </submittedName>
</protein>
<dbReference type="PANTHER" id="PTHR40274">
    <property type="entry name" value="VIRGINIAMYCIN B LYASE"/>
    <property type="match status" value="1"/>
</dbReference>
<proteinExistence type="predicted"/>
<dbReference type="RefSeq" id="WP_220510555.1">
    <property type="nucleotide sequence ID" value="NZ_BAAALP010000064.1"/>
</dbReference>
<sequence>MTAPRPNRFDATGARTVTSTRWRAGRLNPPNRLWGSNGVAFGPDGRLYVAQFLAGQISAVDTATGGVEVVVPAGGPVRSPDDLAFGADGSMYIADLVPGRVWRRGPEGGYTLVSDEVKVPNGITCVGDRLFVNELHPDGRTRDVVPRGLDGPYGVTVGLGGTVYVGDHYRLADPTPSGEDDVASLTLLPPFVHGVAAADGLVHLTSQYGEVHTHDPGRGTTRRRAAALDRPVGITVGPDGALVVAEAGAGRVVAIGDDDVLTVLAEGLDHPVDVAFDALGRCHVSDDRRGAVLRIEEDGTAKVVADGLGAPQGPAVRGDELFTVEVGHRRLLSVSLTTGETRVDAEDLPVGSPPAPLPALSPRCSPTACPACRARSPASPSPPTAPCSCRPTVRAACGGWRRDRRRGRVPEQAAARRKQDGPRPRAFTERCRNTPQRDRCLPRLVRSRH</sequence>
<gene>
    <name evidence="2" type="ORF">HNR61_009103</name>
</gene>
<dbReference type="SUPFAM" id="SSF63829">
    <property type="entry name" value="Calcium-dependent phosphotriesterase"/>
    <property type="match status" value="1"/>
</dbReference>
<evidence type="ECO:0000256" key="1">
    <source>
        <dbReference type="SAM" id="MobiDB-lite"/>
    </source>
</evidence>
<dbReference type="Proteomes" id="UP000572680">
    <property type="component" value="Unassembled WGS sequence"/>
</dbReference>
<comment type="caution">
    <text evidence="2">The sequence shown here is derived from an EMBL/GenBank/DDBJ whole genome shotgun (WGS) entry which is preliminary data.</text>
</comment>
<dbReference type="AlphaFoldDB" id="A0A7W3LZV7"/>
<dbReference type="SUPFAM" id="SSF101898">
    <property type="entry name" value="NHL repeat"/>
    <property type="match status" value="1"/>
</dbReference>
<dbReference type="Gene3D" id="2.120.10.30">
    <property type="entry name" value="TolB, C-terminal domain"/>
    <property type="match status" value="2"/>
</dbReference>
<feature type="region of interest" description="Disordered" evidence="1">
    <location>
        <begin position="400"/>
        <end position="432"/>
    </location>
</feature>
<name>A0A7W3LZV7_ACTNM</name>
<accession>A0A7W3LZV7</accession>
<reference evidence="2 3" key="1">
    <citation type="submission" date="2020-08" db="EMBL/GenBank/DDBJ databases">
        <title>Genomic Encyclopedia of Type Strains, Phase IV (KMG-IV): sequencing the most valuable type-strain genomes for metagenomic binning, comparative biology and taxonomic classification.</title>
        <authorList>
            <person name="Goeker M."/>
        </authorList>
    </citation>
    <scope>NUCLEOTIDE SEQUENCE [LARGE SCALE GENOMIC DNA]</scope>
    <source>
        <strain evidence="2 3">DSM 44197</strain>
    </source>
</reference>
<keyword evidence="3" id="KW-1185">Reference proteome</keyword>
<dbReference type="EMBL" id="JACJIA010000023">
    <property type="protein sequence ID" value="MBA8957410.1"/>
    <property type="molecule type" value="Genomic_DNA"/>
</dbReference>
<dbReference type="InterPro" id="IPR051344">
    <property type="entry name" value="Vgb"/>
</dbReference>
<evidence type="ECO:0000313" key="2">
    <source>
        <dbReference type="EMBL" id="MBA8957410.1"/>
    </source>
</evidence>
<evidence type="ECO:0000313" key="3">
    <source>
        <dbReference type="Proteomes" id="UP000572680"/>
    </source>
</evidence>
<feature type="compositionally biased region" description="Basic and acidic residues" evidence="1">
    <location>
        <begin position="417"/>
        <end position="432"/>
    </location>
</feature>
<dbReference type="PANTHER" id="PTHR40274:SF4">
    <property type="entry name" value="BLL1406 PROTEIN"/>
    <property type="match status" value="1"/>
</dbReference>
<organism evidence="2 3">
    <name type="scientific">Actinomadura namibiensis</name>
    <dbReference type="NCBI Taxonomy" id="182080"/>
    <lineage>
        <taxon>Bacteria</taxon>
        <taxon>Bacillati</taxon>
        <taxon>Actinomycetota</taxon>
        <taxon>Actinomycetes</taxon>
        <taxon>Streptosporangiales</taxon>
        <taxon>Thermomonosporaceae</taxon>
        <taxon>Actinomadura</taxon>
    </lineage>
</organism>